<feature type="transmembrane region" description="Helical" evidence="3">
    <location>
        <begin position="57"/>
        <end position="79"/>
    </location>
</feature>
<dbReference type="AlphaFoldDB" id="A0A4S8IXM9"/>
<comment type="caution">
    <text evidence="4">The sequence shown here is derived from an EMBL/GenBank/DDBJ whole genome shotgun (WGS) entry which is preliminary data.</text>
</comment>
<dbReference type="Proteomes" id="UP000317650">
    <property type="component" value="Chromosome 10"/>
</dbReference>
<keyword evidence="3" id="KW-0472">Membrane</keyword>
<evidence type="ECO:0000313" key="4">
    <source>
        <dbReference type="EMBL" id="THU53615.1"/>
    </source>
</evidence>
<dbReference type="InterPro" id="IPR002610">
    <property type="entry name" value="Peptidase_S54_rhomboid-like"/>
</dbReference>
<proteinExistence type="inferred from homology"/>
<feature type="region of interest" description="Disordered" evidence="2">
    <location>
        <begin position="1"/>
        <end position="53"/>
    </location>
</feature>
<dbReference type="PANTHER" id="PTHR22936:SF102">
    <property type="entry name" value="(WILD MALAYSIAN BANANA) HYPOTHETICAL PROTEIN"/>
    <property type="match status" value="1"/>
</dbReference>
<organism evidence="4 5">
    <name type="scientific">Musa balbisiana</name>
    <name type="common">Banana</name>
    <dbReference type="NCBI Taxonomy" id="52838"/>
    <lineage>
        <taxon>Eukaryota</taxon>
        <taxon>Viridiplantae</taxon>
        <taxon>Streptophyta</taxon>
        <taxon>Embryophyta</taxon>
        <taxon>Tracheophyta</taxon>
        <taxon>Spermatophyta</taxon>
        <taxon>Magnoliopsida</taxon>
        <taxon>Liliopsida</taxon>
        <taxon>Zingiberales</taxon>
        <taxon>Musaceae</taxon>
        <taxon>Musa</taxon>
    </lineage>
</organism>
<feature type="compositionally biased region" description="Basic and acidic residues" evidence="2">
    <location>
        <begin position="23"/>
        <end position="34"/>
    </location>
</feature>
<dbReference type="EMBL" id="PYDT01000008">
    <property type="protein sequence ID" value="THU53615.1"/>
    <property type="molecule type" value="Genomic_DNA"/>
</dbReference>
<reference evidence="4 5" key="1">
    <citation type="journal article" date="2019" name="Nat. Plants">
        <title>Genome sequencing of Musa balbisiana reveals subgenome evolution and function divergence in polyploid bananas.</title>
        <authorList>
            <person name="Yao X."/>
        </authorList>
    </citation>
    <scope>NUCLEOTIDE SEQUENCE [LARGE SCALE GENOMIC DNA]</scope>
    <source>
        <strain evidence="5">cv. DH-PKW</strain>
        <tissue evidence="4">Leaves</tissue>
    </source>
</reference>
<name>A0A4S8IXM9_MUSBA</name>
<evidence type="ECO:0000256" key="1">
    <source>
        <dbReference type="ARBA" id="ARBA00009045"/>
    </source>
</evidence>
<evidence type="ECO:0000256" key="3">
    <source>
        <dbReference type="SAM" id="Phobius"/>
    </source>
</evidence>
<evidence type="ECO:0000256" key="2">
    <source>
        <dbReference type="SAM" id="MobiDB-lite"/>
    </source>
</evidence>
<evidence type="ECO:0000313" key="5">
    <source>
        <dbReference type="Proteomes" id="UP000317650"/>
    </source>
</evidence>
<dbReference type="STRING" id="52838.A0A4S8IXM9"/>
<protein>
    <submittedName>
        <fullName evidence="4">Uncharacterized protein</fullName>
    </submittedName>
</protein>
<dbReference type="PANTHER" id="PTHR22936">
    <property type="entry name" value="RHOMBOID-RELATED"/>
    <property type="match status" value="1"/>
</dbReference>
<feature type="compositionally biased region" description="Pro residues" evidence="2">
    <location>
        <begin position="35"/>
        <end position="46"/>
    </location>
</feature>
<dbReference type="GO" id="GO:0016020">
    <property type="term" value="C:membrane"/>
    <property type="evidence" value="ECO:0007669"/>
    <property type="project" value="InterPro"/>
</dbReference>
<keyword evidence="5" id="KW-1185">Reference proteome</keyword>
<sequence length="143" mass="15989">MGKESASAAAREDEAKLQPWRGDGGDAHQLEIDPPHPVAAPPPVRENPPQRQRDERWWPWLVPTIFVANVAMFVITMYVNDCRKNNSVRPCVLPSLGRFSFEPLKQNPLFGPSAKTFIMWSGIRFPDDGGRCEGFSKVVTNGT</sequence>
<comment type="similarity">
    <text evidence="1">Belongs to the peptidase S54 family.</text>
</comment>
<keyword evidence="3" id="KW-1133">Transmembrane helix</keyword>
<accession>A0A4S8IXM9</accession>
<gene>
    <name evidence="4" type="ORF">C4D60_Mb10t16300</name>
</gene>
<dbReference type="GO" id="GO:0006508">
    <property type="term" value="P:proteolysis"/>
    <property type="evidence" value="ECO:0007669"/>
    <property type="project" value="InterPro"/>
</dbReference>
<keyword evidence="3" id="KW-0812">Transmembrane</keyword>